<dbReference type="InterPro" id="IPR007815">
    <property type="entry name" value="Emycin_Estase"/>
</dbReference>
<dbReference type="AlphaFoldDB" id="L8JI70"/>
<reference evidence="1 2" key="1">
    <citation type="submission" date="2012-12" db="EMBL/GenBank/DDBJ databases">
        <title>Genome assembly of Fulvivirga imtechensis AK7.</title>
        <authorList>
            <person name="Nupur N."/>
            <person name="Khatri I."/>
            <person name="Kumar R."/>
            <person name="Subramanian S."/>
            <person name="Pinnaka A."/>
        </authorList>
    </citation>
    <scope>NUCLEOTIDE SEQUENCE [LARGE SCALE GENOMIC DNA]</scope>
    <source>
        <strain evidence="1 2">AK7</strain>
    </source>
</reference>
<dbReference type="RefSeq" id="WP_009583147.1">
    <property type="nucleotide sequence ID" value="NZ_AMZN01000108.1"/>
</dbReference>
<evidence type="ECO:0000313" key="2">
    <source>
        <dbReference type="Proteomes" id="UP000011135"/>
    </source>
</evidence>
<gene>
    <name evidence="1" type="ORF">C900_00239</name>
</gene>
<protein>
    <submittedName>
        <fullName evidence="1">Uncharacterized protein</fullName>
    </submittedName>
</protein>
<dbReference type="PANTHER" id="PTHR31299:SF0">
    <property type="entry name" value="ESTERASE, PUTATIVE (AFU_ORTHOLOGUE AFUA_1G05850)-RELATED"/>
    <property type="match status" value="1"/>
</dbReference>
<dbReference type="CDD" id="cd14728">
    <property type="entry name" value="Ere-like"/>
    <property type="match status" value="1"/>
</dbReference>
<dbReference type="SUPFAM" id="SSF49464">
    <property type="entry name" value="Carboxypeptidase regulatory domain-like"/>
    <property type="match status" value="1"/>
</dbReference>
<proteinExistence type="predicted"/>
<dbReference type="EMBL" id="AMZN01000108">
    <property type="protein sequence ID" value="ELR68571.1"/>
    <property type="molecule type" value="Genomic_DNA"/>
</dbReference>
<accession>L8JI70</accession>
<evidence type="ECO:0000313" key="1">
    <source>
        <dbReference type="EMBL" id="ELR68571.1"/>
    </source>
</evidence>
<organism evidence="1 2">
    <name type="scientific">Fulvivirga imtechensis AK7</name>
    <dbReference type="NCBI Taxonomy" id="1237149"/>
    <lineage>
        <taxon>Bacteria</taxon>
        <taxon>Pseudomonadati</taxon>
        <taxon>Bacteroidota</taxon>
        <taxon>Cytophagia</taxon>
        <taxon>Cytophagales</taxon>
        <taxon>Fulvivirgaceae</taxon>
        <taxon>Fulvivirga</taxon>
    </lineage>
</organism>
<dbReference type="Pfam" id="PF05139">
    <property type="entry name" value="Erythro_esteras"/>
    <property type="match status" value="1"/>
</dbReference>
<dbReference type="PANTHER" id="PTHR31299">
    <property type="entry name" value="ESTERASE, PUTATIVE (AFU_ORTHOLOGUE AFUA_1G05850)-RELATED"/>
    <property type="match status" value="1"/>
</dbReference>
<comment type="caution">
    <text evidence="1">The sequence shown here is derived from an EMBL/GenBank/DDBJ whole genome shotgun (WGS) entry which is preliminary data.</text>
</comment>
<dbReference type="Proteomes" id="UP000011135">
    <property type="component" value="Unassembled WGS sequence"/>
</dbReference>
<dbReference type="GO" id="GO:0046677">
    <property type="term" value="P:response to antibiotic"/>
    <property type="evidence" value="ECO:0007669"/>
    <property type="project" value="InterPro"/>
</dbReference>
<dbReference type="eggNOG" id="COG2312">
    <property type="taxonomic scope" value="Bacteria"/>
</dbReference>
<dbReference type="Pfam" id="PF13715">
    <property type="entry name" value="CarbopepD_reg_2"/>
    <property type="match status" value="1"/>
</dbReference>
<dbReference type="InterPro" id="IPR052036">
    <property type="entry name" value="Hydrolase/PRTase-associated"/>
</dbReference>
<dbReference type="SUPFAM" id="SSF159501">
    <property type="entry name" value="EreA/ChaN-like"/>
    <property type="match status" value="1"/>
</dbReference>
<sequence>MLKQTLNNKRIVLLGEQTHQEGTVTKIKVDLVKYLHDSLGYNVLVFEDNFYNLYDLLRRIEGQELLINWSGYFDSQWTDNEEFYSLLEYIWECRKNGNPLEVYGFDSQFVTTSNTKEILESLHQFLNINGYQLSDTEINLLDNFLQLLSTHHHSEIRDTNLIKDIPLLLNKLEGVASQATKPYQDKDSNFWMQILRMLQEQATVHLAEAQGIKEPVQNPRDRMMANNFNHIAQMFSSEKIIGWGASYHFANLPEKLNSTPVTEDYIIRMKEFQEEDFQLSELDGAVPMGKLLKERYGENLYALAFSTYSGRYGHDEQTYNVLIPPPGSLEQNAEKSGDFCQWIDFRSGEICPPFYASPLGHLPIKAEWSEIFDGIIFSRAVAPLTTLNKQQVNSRARQKFLTEKEHGLILNAEDKTPVPFVNIGINNTPYGSSSNEKGEFEITLPKAFLEDSITFSAIGYKQKTLLVKAFLEKSEKHIFLDPELLVLKEVLITGEAPPSVSYIIKKASSDKKDNYGIPYCQELFYRSTAYDSSDNIESKLEAVIDFGATQGHRLYNEKQFNRNHVAVIKQIRNVNGLSNDHVALPYLYSMDITTHQDGPLDKRNNKSYHFSLDDISSFEGDTVWVVSFRLEDKNLSTYNDNDPYLTHFSGKLFINKKDYGIIKYEGSMERKLPRSVQHSNDSSVLNFRVSTVYQKFNGLYYIKYGKIERKIENWPMRNGKKKVEIMTTSFCEGNQIPNAKEIHKINEEIPYNPEFWRNYNILPDVDIKK</sequence>
<keyword evidence="2" id="KW-1185">Reference proteome</keyword>
<dbReference type="Gene3D" id="3.40.1660.10">
    <property type="entry name" value="EreA-like (biosynthetic domain)"/>
    <property type="match status" value="2"/>
</dbReference>
<dbReference type="InterPro" id="IPR008969">
    <property type="entry name" value="CarboxyPept-like_regulatory"/>
</dbReference>
<dbReference type="STRING" id="1237149.C900_00239"/>
<name>L8JI70_9BACT</name>